<dbReference type="Proteomes" id="UP001218218">
    <property type="component" value="Unassembled WGS sequence"/>
</dbReference>
<organism evidence="1 2">
    <name type="scientific">Mycena albidolilacea</name>
    <dbReference type="NCBI Taxonomy" id="1033008"/>
    <lineage>
        <taxon>Eukaryota</taxon>
        <taxon>Fungi</taxon>
        <taxon>Dikarya</taxon>
        <taxon>Basidiomycota</taxon>
        <taxon>Agaricomycotina</taxon>
        <taxon>Agaricomycetes</taxon>
        <taxon>Agaricomycetidae</taxon>
        <taxon>Agaricales</taxon>
        <taxon>Marasmiineae</taxon>
        <taxon>Mycenaceae</taxon>
        <taxon>Mycena</taxon>
    </lineage>
</organism>
<dbReference type="EMBL" id="JARIHO010000021">
    <property type="protein sequence ID" value="KAJ7346185.1"/>
    <property type="molecule type" value="Genomic_DNA"/>
</dbReference>
<dbReference type="Gene3D" id="1.20.1310.10">
    <property type="entry name" value="Cullin Repeats"/>
    <property type="match status" value="1"/>
</dbReference>
<sequence>MSTWLMREAKTSAHEAWTNEFEPTMLQVLAGRETISMEAHATLCAAVWKYITSGIHNGVALSDEIKCFFTDYTQRIATAAPSDGAALPGYYDAEWGRFAPGVKLANRLLDFVNRHHVQGIRRNPEGNASVMTVRNLAFDSWKMNVLEVLLPRLEIRTASTRRDSSISGRSLRRRSCQWIATESRICGSKLEAQIPGSECVWKAIQRIWTRSMAPAMHLSM</sequence>
<dbReference type="SUPFAM" id="SSF74788">
    <property type="entry name" value="Cullin repeat-like"/>
    <property type="match status" value="1"/>
</dbReference>
<dbReference type="InterPro" id="IPR016159">
    <property type="entry name" value="Cullin_repeat-like_dom_sf"/>
</dbReference>
<evidence type="ECO:0000313" key="2">
    <source>
        <dbReference type="Proteomes" id="UP001218218"/>
    </source>
</evidence>
<proteinExistence type="predicted"/>
<evidence type="ECO:0000313" key="1">
    <source>
        <dbReference type="EMBL" id="KAJ7346185.1"/>
    </source>
</evidence>
<protein>
    <submittedName>
        <fullName evidence="1">Uncharacterized protein</fullName>
    </submittedName>
</protein>
<comment type="caution">
    <text evidence="1">The sequence shown here is derived from an EMBL/GenBank/DDBJ whole genome shotgun (WGS) entry which is preliminary data.</text>
</comment>
<gene>
    <name evidence="1" type="ORF">DFH08DRAFT_870701</name>
</gene>
<accession>A0AAD7ERK3</accession>
<keyword evidence="2" id="KW-1185">Reference proteome</keyword>
<name>A0AAD7ERK3_9AGAR</name>
<dbReference type="AlphaFoldDB" id="A0AAD7ERK3"/>
<reference evidence="1" key="1">
    <citation type="submission" date="2023-03" db="EMBL/GenBank/DDBJ databases">
        <title>Massive genome expansion in bonnet fungi (Mycena s.s.) driven by repeated elements and novel gene families across ecological guilds.</title>
        <authorList>
            <consortium name="Lawrence Berkeley National Laboratory"/>
            <person name="Harder C.B."/>
            <person name="Miyauchi S."/>
            <person name="Viragh M."/>
            <person name="Kuo A."/>
            <person name="Thoen E."/>
            <person name="Andreopoulos B."/>
            <person name="Lu D."/>
            <person name="Skrede I."/>
            <person name="Drula E."/>
            <person name="Henrissat B."/>
            <person name="Morin E."/>
            <person name="Kohler A."/>
            <person name="Barry K."/>
            <person name="LaButti K."/>
            <person name="Morin E."/>
            <person name="Salamov A."/>
            <person name="Lipzen A."/>
            <person name="Mereny Z."/>
            <person name="Hegedus B."/>
            <person name="Baldrian P."/>
            <person name="Stursova M."/>
            <person name="Weitz H."/>
            <person name="Taylor A."/>
            <person name="Grigoriev I.V."/>
            <person name="Nagy L.G."/>
            <person name="Martin F."/>
            <person name="Kauserud H."/>
        </authorList>
    </citation>
    <scope>NUCLEOTIDE SEQUENCE</scope>
    <source>
        <strain evidence="1">CBHHK002</strain>
    </source>
</reference>